<accession>A0A2J0Z4P4</accession>
<evidence type="ECO:0000256" key="3">
    <source>
        <dbReference type="ARBA" id="ARBA00023163"/>
    </source>
</evidence>
<evidence type="ECO:0000259" key="4">
    <source>
        <dbReference type="PROSITE" id="PS50949"/>
    </source>
</evidence>
<dbReference type="PANTHER" id="PTHR43537">
    <property type="entry name" value="TRANSCRIPTIONAL REGULATOR, GNTR FAMILY"/>
    <property type="match status" value="1"/>
</dbReference>
<dbReference type="SMART" id="SM00345">
    <property type="entry name" value="HTH_GNTR"/>
    <property type="match status" value="1"/>
</dbReference>
<protein>
    <submittedName>
        <fullName evidence="5">GntR family transcriptional regulator</fullName>
    </submittedName>
</protein>
<dbReference type="SUPFAM" id="SSF46785">
    <property type="entry name" value="Winged helix' DNA-binding domain"/>
    <property type="match status" value="1"/>
</dbReference>
<dbReference type="Pfam" id="PF00392">
    <property type="entry name" value="GntR"/>
    <property type="match status" value="1"/>
</dbReference>
<dbReference type="GO" id="GO:0003677">
    <property type="term" value="F:DNA binding"/>
    <property type="evidence" value="ECO:0007669"/>
    <property type="project" value="UniProtKB-KW"/>
</dbReference>
<dbReference type="RefSeq" id="WP_100671929.1">
    <property type="nucleotide sequence ID" value="NZ_NJGD01000004.1"/>
</dbReference>
<dbReference type="InterPro" id="IPR011711">
    <property type="entry name" value="GntR_C"/>
</dbReference>
<feature type="domain" description="HTH gntR-type" evidence="4">
    <location>
        <begin position="15"/>
        <end position="82"/>
    </location>
</feature>
<dbReference type="Gene3D" id="1.20.120.530">
    <property type="entry name" value="GntR ligand-binding domain-like"/>
    <property type="match status" value="1"/>
</dbReference>
<keyword evidence="2" id="KW-0238">DNA-binding</keyword>
<gene>
    <name evidence="5" type="ORF">CEJ86_12335</name>
</gene>
<keyword evidence="1" id="KW-0805">Transcription regulation</keyword>
<name>A0A2J0Z4P4_RHIML</name>
<comment type="caution">
    <text evidence="5">The sequence shown here is derived from an EMBL/GenBank/DDBJ whole genome shotgun (WGS) entry which is preliminary data.</text>
</comment>
<dbReference type="AlphaFoldDB" id="A0A2J0Z4P4"/>
<dbReference type="InterPro" id="IPR036390">
    <property type="entry name" value="WH_DNA-bd_sf"/>
</dbReference>
<evidence type="ECO:0000256" key="1">
    <source>
        <dbReference type="ARBA" id="ARBA00023015"/>
    </source>
</evidence>
<dbReference type="InterPro" id="IPR000524">
    <property type="entry name" value="Tscrpt_reg_HTH_GntR"/>
</dbReference>
<dbReference type="PROSITE" id="PS50949">
    <property type="entry name" value="HTH_GNTR"/>
    <property type="match status" value="1"/>
</dbReference>
<dbReference type="GO" id="GO:0003700">
    <property type="term" value="F:DNA-binding transcription factor activity"/>
    <property type="evidence" value="ECO:0007669"/>
    <property type="project" value="InterPro"/>
</dbReference>
<proteinExistence type="predicted"/>
<evidence type="ECO:0000313" key="5">
    <source>
        <dbReference type="EMBL" id="PJR15483.1"/>
    </source>
</evidence>
<dbReference type="InterPro" id="IPR008920">
    <property type="entry name" value="TF_FadR/GntR_C"/>
</dbReference>
<dbReference type="InterPro" id="IPR036388">
    <property type="entry name" value="WH-like_DNA-bd_sf"/>
</dbReference>
<dbReference type="SMART" id="SM00895">
    <property type="entry name" value="FCD"/>
    <property type="match status" value="1"/>
</dbReference>
<sequence length="230" mass="25497">MKSLALPALDRPEGMTTHDYAFARLRQAIMVGAFRPGTSVTIRGLADALESSPTPVREALRQLTSIGALQFLENRRIVVPRITPARFEELISLRIALESHAARRAVAHLSDRQIDRIIALDDAIEAAILAGQKAQALIANQEFHRRIYTANPDQVVMPFVESLWLQLGPILGIAMEHVTEFYVIDRHREAIEALRRRDEDAVAQAIAADIREGIGGFDQQAIGKLLALAR</sequence>
<dbReference type="SUPFAM" id="SSF48008">
    <property type="entry name" value="GntR ligand-binding domain-like"/>
    <property type="match status" value="1"/>
</dbReference>
<dbReference type="PANTHER" id="PTHR43537:SF39">
    <property type="entry name" value="HTH-TYPE TRANSCRIPTIONAL REGULATOR MCBR"/>
    <property type="match status" value="1"/>
</dbReference>
<reference evidence="5 6" key="1">
    <citation type="submission" date="2017-06" db="EMBL/GenBank/DDBJ databases">
        <title>Ensifer strains isolated from leguminous trees and herbs display diverse denitrification phenotypes with some acting as strong N2O sinks.</title>
        <authorList>
            <person name="Woliy K."/>
            <person name="Mania D."/>
            <person name="Bakken L.R."/>
            <person name="Frostegard A."/>
        </authorList>
    </citation>
    <scope>NUCLEOTIDE SEQUENCE [LARGE SCALE GENOMIC DNA]</scope>
    <source>
        <strain evidence="5 6">AC50a</strain>
    </source>
</reference>
<organism evidence="5 6">
    <name type="scientific">Rhizobium meliloti</name>
    <name type="common">Ensifer meliloti</name>
    <name type="synonym">Sinorhizobium meliloti</name>
    <dbReference type="NCBI Taxonomy" id="382"/>
    <lineage>
        <taxon>Bacteria</taxon>
        <taxon>Pseudomonadati</taxon>
        <taxon>Pseudomonadota</taxon>
        <taxon>Alphaproteobacteria</taxon>
        <taxon>Hyphomicrobiales</taxon>
        <taxon>Rhizobiaceae</taxon>
        <taxon>Sinorhizobium/Ensifer group</taxon>
        <taxon>Sinorhizobium</taxon>
    </lineage>
</organism>
<evidence type="ECO:0000256" key="2">
    <source>
        <dbReference type="ARBA" id="ARBA00023125"/>
    </source>
</evidence>
<dbReference type="Pfam" id="PF07729">
    <property type="entry name" value="FCD"/>
    <property type="match status" value="1"/>
</dbReference>
<dbReference type="Gene3D" id="1.10.10.10">
    <property type="entry name" value="Winged helix-like DNA-binding domain superfamily/Winged helix DNA-binding domain"/>
    <property type="match status" value="1"/>
</dbReference>
<dbReference type="EMBL" id="NJGD01000004">
    <property type="protein sequence ID" value="PJR15483.1"/>
    <property type="molecule type" value="Genomic_DNA"/>
</dbReference>
<dbReference type="Proteomes" id="UP000231987">
    <property type="component" value="Unassembled WGS sequence"/>
</dbReference>
<evidence type="ECO:0000313" key="6">
    <source>
        <dbReference type="Proteomes" id="UP000231987"/>
    </source>
</evidence>
<keyword evidence="3" id="KW-0804">Transcription</keyword>